<evidence type="ECO:0000256" key="1">
    <source>
        <dbReference type="SAM" id="Phobius"/>
    </source>
</evidence>
<keyword evidence="3" id="KW-1185">Reference proteome</keyword>
<gene>
    <name evidence="2" type="ORF">PSON_ATCC_30995.1.T0640009</name>
</gene>
<comment type="caution">
    <text evidence="2">The sequence shown here is derived from an EMBL/GenBank/DDBJ whole genome shotgun (WGS) entry which is preliminary data.</text>
</comment>
<accession>A0A8S1NSB2</accession>
<dbReference type="AlphaFoldDB" id="A0A8S1NSB2"/>
<dbReference type="EMBL" id="CAJJDN010000064">
    <property type="protein sequence ID" value="CAD8095112.1"/>
    <property type="molecule type" value="Genomic_DNA"/>
</dbReference>
<evidence type="ECO:0000313" key="3">
    <source>
        <dbReference type="Proteomes" id="UP000692954"/>
    </source>
</evidence>
<dbReference type="PANTHER" id="PTHR11319:SF35">
    <property type="entry name" value="OUTER MEMBRANE PROTEIN PMPC-RELATED"/>
    <property type="match status" value="1"/>
</dbReference>
<proteinExistence type="predicted"/>
<organism evidence="2 3">
    <name type="scientific">Paramecium sonneborni</name>
    <dbReference type="NCBI Taxonomy" id="65129"/>
    <lineage>
        <taxon>Eukaryota</taxon>
        <taxon>Sar</taxon>
        <taxon>Alveolata</taxon>
        <taxon>Ciliophora</taxon>
        <taxon>Intramacronucleata</taxon>
        <taxon>Oligohymenophorea</taxon>
        <taxon>Peniculida</taxon>
        <taxon>Parameciidae</taxon>
        <taxon>Paramecium</taxon>
    </lineage>
</organism>
<evidence type="ECO:0008006" key="4">
    <source>
        <dbReference type="Google" id="ProtNLM"/>
    </source>
</evidence>
<feature type="transmembrane region" description="Helical" evidence="1">
    <location>
        <begin position="53"/>
        <end position="78"/>
    </location>
</feature>
<dbReference type="Proteomes" id="UP000692954">
    <property type="component" value="Unassembled WGS sequence"/>
</dbReference>
<dbReference type="PANTHER" id="PTHR11319">
    <property type="entry name" value="G PROTEIN-COUPLED RECEPTOR-RELATED"/>
    <property type="match status" value="1"/>
</dbReference>
<evidence type="ECO:0000313" key="2">
    <source>
        <dbReference type="EMBL" id="CAD8095112.1"/>
    </source>
</evidence>
<keyword evidence="1" id="KW-1133">Transmembrane helix</keyword>
<keyword evidence="1" id="KW-0472">Membrane</keyword>
<keyword evidence="1" id="KW-0812">Transmembrane</keyword>
<reference evidence="2" key="1">
    <citation type="submission" date="2021-01" db="EMBL/GenBank/DDBJ databases">
        <authorList>
            <consortium name="Genoscope - CEA"/>
            <person name="William W."/>
        </authorList>
    </citation>
    <scope>NUCLEOTIDE SEQUENCE</scope>
</reference>
<feature type="transmembrane region" description="Helical" evidence="1">
    <location>
        <begin position="90"/>
        <end position="111"/>
    </location>
</feature>
<protein>
    <recommendedName>
        <fullName evidence="4">Transmembrane protein</fullName>
    </recommendedName>
</protein>
<sequence>MMINYLQAFSVILTLNINFSQSFQFIEQTNNSSYQLASDLDCQLSNISKIPLLYLKLITLITFLVSQFNVILMISYIYSIRAKNKFDLSILFNTLLYVYVVNYAGLINMYIKQLFLSHLQFFRFT</sequence>
<name>A0A8S1NSB2_9CILI</name>